<feature type="region of interest" description="Disordered" evidence="1">
    <location>
        <begin position="30"/>
        <end position="92"/>
    </location>
</feature>
<accession>A0A2P5Y5I3</accession>
<dbReference type="EMBL" id="KZ663676">
    <property type="protein sequence ID" value="PPS10826.1"/>
    <property type="molecule type" value="Genomic_DNA"/>
</dbReference>
<protein>
    <submittedName>
        <fullName evidence="2">Uncharacterized protein</fullName>
    </submittedName>
</protein>
<feature type="compositionally biased region" description="Basic and acidic residues" evidence="1">
    <location>
        <begin position="63"/>
        <end position="92"/>
    </location>
</feature>
<gene>
    <name evidence="2" type="ORF">GOBAR_AA09818</name>
</gene>
<evidence type="ECO:0000313" key="3">
    <source>
        <dbReference type="Proteomes" id="UP000239757"/>
    </source>
</evidence>
<organism evidence="2 3">
    <name type="scientific">Gossypium barbadense</name>
    <name type="common">Sea Island cotton</name>
    <name type="synonym">Hibiscus barbadensis</name>
    <dbReference type="NCBI Taxonomy" id="3634"/>
    <lineage>
        <taxon>Eukaryota</taxon>
        <taxon>Viridiplantae</taxon>
        <taxon>Streptophyta</taxon>
        <taxon>Embryophyta</taxon>
        <taxon>Tracheophyta</taxon>
        <taxon>Spermatophyta</taxon>
        <taxon>Magnoliopsida</taxon>
        <taxon>eudicotyledons</taxon>
        <taxon>Gunneridae</taxon>
        <taxon>Pentapetalae</taxon>
        <taxon>rosids</taxon>
        <taxon>malvids</taxon>
        <taxon>Malvales</taxon>
        <taxon>Malvaceae</taxon>
        <taxon>Malvoideae</taxon>
        <taxon>Gossypium</taxon>
    </lineage>
</organism>
<dbReference type="Proteomes" id="UP000239757">
    <property type="component" value="Unassembled WGS sequence"/>
</dbReference>
<feature type="compositionally biased region" description="Basic residues" evidence="1">
    <location>
        <begin position="52"/>
        <end position="62"/>
    </location>
</feature>
<evidence type="ECO:0000313" key="2">
    <source>
        <dbReference type="EMBL" id="PPS10826.1"/>
    </source>
</evidence>
<feature type="compositionally biased region" description="Basic and acidic residues" evidence="1">
    <location>
        <begin position="30"/>
        <end position="51"/>
    </location>
</feature>
<sequence>MAMVVCDEAGGRWRLRRGGRREVVRGLRLGERPRKRDPRETMRRAWVLDKVRKGKGKNKKGRGHDGGGKEERREQWGNDGGRRGGRELVDGG</sequence>
<reference evidence="2 3" key="1">
    <citation type="submission" date="2015-01" db="EMBL/GenBank/DDBJ databases">
        <title>Genome of allotetraploid Gossypium barbadense reveals genomic plasticity and fiber elongation in cotton evolution.</title>
        <authorList>
            <person name="Chen X."/>
            <person name="Liu X."/>
            <person name="Zhao B."/>
            <person name="Zheng H."/>
            <person name="Hu Y."/>
            <person name="Lu G."/>
            <person name="Yang C."/>
            <person name="Chen J."/>
            <person name="Shan C."/>
            <person name="Zhang L."/>
            <person name="Zhou Y."/>
            <person name="Wang L."/>
            <person name="Guo W."/>
            <person name="Bai Y."/>
            <person name="Ruan J."/>
            <person name="Shangguan X."/>
            <person name="Mao Y."/>
            <person name="Jiang J."/>
            <person name="Zhu Y."/>
            <person name="Lei J."/>
            <person name="Kang H."/>
            <person name="Chen S."/>
            <person name="He X."/>
            <person name="Wang R."/>
            <person name="Wang Y."/>
            <person name="Chen J."/>
            <person name="Wang L."/>
            <person name="Yu S."/>
            <person name="Wang B."/>
            <person name="Wei J."/>
            <person name="Song S."/>
            <person name="Lu X."/>
            <person name="Gao Z."/>
            <person name="Gu W."/>
            <person name="Deng X."/>
            <person name="Ma D."/>
            <person name="Wang S."/>
            <person name="Liang W."/>
            <person name="Fang L."/>
            <person name="Cai C."/>
            <person name="Zhu X."/>
            <person name="Zhou B."/>
            <person name="Zhang Y."/>
            <person name="Chen Z."/>
            <person name="Xu S."/>
            <person name="Zhu R."/>
            <person name="Wang S."/>
            <person name="Zhang T."/>
            <person name="Zhao G."/>
        </authorList>
    </citation>
    <scope>NUCLEOTIDE SEQUENCE [LARGE SCALE GENOMIC DNA]</scope>
    <source>
        <strain evidence="3">cv. Xinhai21</strain>
        <tissue evidence="2">Leaf</tissue>
    </source>
</reference>
<evidence type="ECO:0000256" key="1">
    <source>
        <dbReference type="SAM" id="MobiDB-lite"/>
    </source>
</evidence>
<proteinExistence type="predicted"/>
<dbReference type="AlphaFoldDB" id="A0A2P5Y5I3"/>
<name>A0A2P5Y5I3_GOSBA</name>